<gene>
    <name evidence="2" type="ORF">BJ965_006148</name>
</gene>
<evidence type="ECO:0000313" key="2">
    <source>
        <dbReference type="EMBL" id="MBB4716266.1"/>
    </source>
</evidence>
<feature type="region of interest" description="Disordered" evidence="1">
    <location>
        <begin position="1"/>
        <end position="36"/>
    </location>
</feature>
<evidence type="ECO:0000313" key="3">
    <source>
        <dbReference type="Proteomes" id="UP000565089"/>
    </source>
</evidence>
<dbReference type="AlphaFoldDB" id="A0A7W7GJJ0"/>
<comment type="caution">
    <text evidence="2">The sequence shown here is derived from an EMBL/GenBank/DDBJ whole genome shotgun (WGS) entry which is preliminary data.</text>
</comment>
<protein>
    <submittedName>
        <fullName evidence="2">Uncharacterized protein</fullName>
    </submittedName>
</protein>
<proteinExistence type="predicted"/>
<name>A0A7W7GJJ0_9ACTN</name>
<dbReference type="EMBL" id="JACHMS010000001">
    <property type="protein sequence ID" value="MBB4716266.1"/>
    <property type="molecule type" value="Genomic_DNA"/>
</dbReference>
<organism evidence="2 3">
    <name type="scientific">Streptomyces luteogriseus</name>
    <dbReference type="NCBI Taxonomy" id="68233"/>
    <lineage>
        <taxon>Bacteria</taxon>
        <taxon>Bacillati</taxon>
        <taxon>Actinomycetota</taxon>
        <taxon>Actinomycetes</taxon>
        <taxon>Kitasatosporales</taxon>
        <taxon>Streptomycetaceae</taxon>
        <taxon>Streptomyces</taxon>
    </lineage>
</organism>
<keyword evidence="3" id="KW-1185">Reference proteome</keyword>
<reference evidence="2 3" key="1">
    <citation type="submission" date="2020-08" db="EMBL/GenBank/DDBJ databases">
        <title>Sequencing the genomes of 1000 actinobacteria strains.</title>
        <authorList>
            <person name="Klenk H.-P."/>
        </authorList>
    </citation>
    <scope>NUCLEOTIDE SEQUENCE [LARGE SCALE GENOMIC DNA]</scope>
    <source>
        <strain evidence="2 3">DSM 40483</strain>
    </source>
</reference>
<accession>A0A7W7GJJ0</accession>
<evidence type="ECO:0000256" key="1">
    <source>
        <dbReference type="SAM" id="MobiDB-lite"/>
    </source>
</evidence>
<sequence length="36" mass="3920">MPKRPRRSVAGALTGFHSATVRSRPGSPLAFDPELR</sequence>
<dbReference type="Proteomes" id="UP000565089">
    <property type="component" value="Unassembled WGS sequence"/>
</dbReference>